<name>A0ABV5AC36_9BACL</name>
<dbReference type="Proteomes" id="UP001579974">
    <property type="component" value="Unassembled WGS sequence"/>
</dbReference>
<accession>A0ABV5AC36</accession>
<dbReference type="SUPFAM" id="SSF55729">
    <property type="entry name" value="Acyl-CoA N-acyltransferases (Nat)"/>
    <property type="match status" value="1"/>
</dbReference>
<dbReference type="InterPro" id="IPR000182">
    <property type="entry name" value="GNAT_dom"/>
</dbReference>
<dbReference type="GO" id="GO:0016740">
    <property type="term" value="F:transferase activity"/>
    <property type="evidence" value="ECO:0007669"/>
    <property type="project" value="UniProtKB-KW"/>
</dbReference>
<sequence length="187" mass="22097">MTILTLYEVSPDMVDIISMFHEWDVSEPERQMYTCRPLRPMTALYEYVHLVKTRIEERSRRIFVLAPSEEMARPYGKITAFDFNPRNRSAEFGYYLPEQNRGQGYGQEMVTRFLHSMYTDEEWDLHKLYATTASGNHASVKLLKRLGFHLDGILREHYFIGDQIQDQLHFSLLKREWLDAKPGSLRG</sequence>
<dbReference type="PANTHER" id="PTHR43441">
    <property type="entry name" value="RIBOSOMAL-PROTEIN-SERINE ACETYLTRANSFERASE"/>
    <property type="match status" value="1"/>
</dbReference>
<dbReference type="Pfam" id="PF13302">
    <property type="entry name" value="Acetyltransf_3"/>
    <property type="match status" value="1"/>
</dbReference>
<evidence type="ECO:0000313" key="3">
    <source>
        <dbReference type="Proteomes" id="UP001579974"/>
    </source>
</evidence>
<dbReference type="InterPro" id="IPR016181">
    <property type="entry name" value="Acyl_CoA_acyltransferase"/>
</dbReference>
<dbReference type="RefSeq" id="WP_275476351.1">
    <property type="nucleotide sequence ID" value="NZ_CP162940.1"/>
</dbReference>
<proteinExistence type="predicted"/>
<dbReference type="InterPro" id="IPR051908">
    <property type="entry name" value="Ribosomal_N-acetyltransferase"/>
</dbReference>
<keyword evidence="3" id="KW-1185">Reference proteome</keyword>
<dbReference type="EC" id="2.-.-.-" evidence="2"/>
<reference evidence="2 3" key="1">
    <citation type="journal article" date="2024" name="Int. J. Mol. Sci.">
        <title>Exploration of Alicyclobacillus spp. Genome in Search of Antibiotic Resistance.</title>
        <authorList>
            <person name="Bucka-Kolendo J."/>
            <person name="Kiousi D.E."/>
            <person name="Dekowska A."/>
            <person name="Mikolajczuk-Szczyrba A."/>
            <person name="Karadedos D.M."/>
            <person name="Michael P."/>
            <person name="Galanis A."/>
            <person name="Sokolowska B."/>
        </authorList>
    </citation>
    <scope>NUCLEOTIDE SEQUENCE [LARGE SCALE GENOMIC DNA]</scope>
    <source>
        <strain evidence="2 3">KKP 3000</strain>
    </source>
</reference>
<dbReference type="Gene3D" id="3.40.630.30">
    <property type="match status" value="1"/>
</dbReference>
<feature type="domain" description="N-acetyltransferase" evidence="1">
    <location>
        <begin position="1"/>
        <end position="179"/>
    </location>
</feature>
<dbReference type="EMBL" id="JBDXSU010000004">
    <property type="protein sequence ID" value="MFB5189835.1"/>
    <property type="molecule type" value="Genomic_DNA"/>
</dbReference>
<dbReference type="PROSITE" id="PS51186">
    <property type="entry name" value="GNAT"/>
    <property type="match status" value="1"/>
</dbReference>
<protein>
    <submittedName>
        <fullName evidence="2">GNAT family protein</fullName>
        <ecNumber evidence="2">2.-.-.-</ecNumber>
    </submittedName>
</protein>
<comment type="caution">
    <text evidence="2">The sequence shown here is derived from an EMBL/GenBank/DDBJ whole genome shotgun (WGS) entry which is preliminary data.</text>
</comment>
<keyword evidence="2" id="KW-0808">Transferase</keyword>
<evidence type="ECO:0000259" key="1">
    <source>
        <dbReference type="PROSITE" id="PS51186"/>
    </source>
</evidence>
<organism evidence="2 3">
    <name type="scientific">Alicyclobacillus fastidiosus</name>
    <dbReference type="NCBI Taxonomy" id="392011"/>
    <lineage>
        <taxon>Bacteria</taxon>
        <taxon>Bacillati</taxon>
        <taxon>Bacillota</taxon>
        <taxon>Bacilli</taxon>
        <taxon>Bacillales</taxon>
        <taxon>Alicyclobacillaceae</taxon>
        <taxon>Alicyclobacillus</taxon>
    </lineage>
</organism>
<dbReference type="PANTHER" id="PTHR43441:SF11">
    <property type="entry name" value="RIBOSOMAL-PROTEIN-SERINE ACETYLTRANSFERASE"/>
    <property type="match status" value="1"/>
</dbReference>
<evidence type="ECO:0000313" key="2">
    <source>
        <dbReference type="EMBL" id="MFB5189835.1"/>
    </source>
</evidence>
<gene>
    <name evidence="2" type="ORF">KKP3000_003225</name>
</gene>